<evidence type="ECO:0000313" key="1">
    <source>
        <dbReference type="EMBL" id="MCQ8179697.1"/>
    </source>
</evidence>
<name>A0ABT1UC15_9GAMM</name>
<evidence type="ECO:0000313" key="2">
    <source>
        <dbReference type="Proteomes" id="UP001524569"/>
    </source>
</evidence>
<keyword evidence="2" id="KW-1185">Reference proteome</keyword>
<gene>
    <name evidence="1" type="ORF">NP603_01130</name>
</gene>
<reference evidence="1 2" key="1">
    <citation type="submission" date="2022-07" db="EMBL/GenBank/DDBJ databases">
        <title>Methylomonas rivi sp. nov., Methylomonas rosea sp. nov., Methylomonas aureus sp. nov. and Methylomonas subterranea sp. nov., four novel methanotrophs isolated from a freshwater creek and the deep terrestrial subsurface.</title>
        <authorList>
            <person name="Abin C."/>
            <person name="Sankaranarayanan K."/>
            <person name="Garner C."/>
            <person name="Sindelar R."/>
            <person name="Kotary K."/>
            <person name="Garner R."/>
            <person name="Barclay S."/>
            <person name="Lawson P."/>
            <person name="Krumholz L."/>
        </authorList>
    </citation>
    <scope>NUCLEOTIDE SEQUENCE [LARGE SCALE GENOMIC DNA]</scope>
    <source>
        <strain evidence="1 2">SURF-1</strain>
    </source>
</reference>
<proteinExistence type="predicted"/>
<dbReference type="RefSeq" id="WP_256609076.1">
    <property type="nucleotide sequence ID" value="NZ_JANIBM010000001.1"/>
</dbReference>
<accession>A0ABT1UC15</accession>
<sequence>MTISLSLPPQRRSPINVQYWCKSAAGIGSSKPIRLQQNQTGQLEALIFQSLADEINFGAFLA</sequence>
<comment type="caution">
    <text evidence="1">The sequence shown here is derived from an EMBL/GenBank/DDBJ whole genome shotgun (WGS) entry which is preliminary data.</text>
</comment>
<organism evidence="1 2">
    <name type="scientific">Methylomonas aurea</name>
    <dbReference type="NCBI Taxonomy" id="2952224"/>
    <lineage>
        <taxon>Bacteria</taxon>
        <taxon>Pseudomonadati</taxon>
        <taxon>Pseudomonadota</taxon>
        <taxon>Gammaproteobacteria</taxon>
        <taxon>Methylococcales</taxon>
        <taxon>Methylococcaceae</taxon>
        <taxon>Methylomonas</taxon>
    </lineage>
</organism>
<dbReference type="EMBL" id="JANIBM010000001">
    <property type="protein sequence ID" value="MCQ8179697.1"/>
    <property type="molecule type" value="Genomic_DNA"/>
</dbReference>
<protein>
    <submittedName>
        <fullName evidence="1">Uncharacterized protein</fullName>
    </submittedName>
</protein>
<dbReference type="Proteomes" id="UP001524569">
    <property type="component" value="Unassembled WGS sequence"/>
</dbReference>